<sequence length="463" mass="49500">MQKRPPIIAVLGHIDHGKTTLLDYVRKTNLAAREAGGITQSIGAYEIEHHGTPMTFIDTPGHEAFSVMRARGARVADIAVLVVAADDGVKPQTEDALRHIQAAGIPYIVAVNKVDLATANVEKTKQDLMKIGVYLEGMGGNVSYQLISAKRGDGIAELLDLIALAAEVEELSADPKKPAEGVVLTSVSDPRRGVVMGVVVKDGTLQKGDALYTPSASGKVRMMWGSDGKITAAAGPGQPALVFGMSSLPQAGESWSTIEAPLAVEKEEGEQLLPPRKDAVNVILKAGEAGSLEALESFVRKIGKEDISVLAARVGDIYESDVKDATTSHAIIVGFSVKTDRGALNLADARHVTVLEAPIIYKLGDLLEEYLATLRRKEERVVIVKAIFGTKDGKQIVGGDVKGFVRNQEAFTIMDGEREIGSGKIVNLQSERKDMEEVQEGKEAGLMADTKELIKVGHRLVFA</sequence>
<dbReference type="SUPFAM" id="SSF52540">
    <property type="entry name" value="P-loop containing nucleoside triphosphate hydrolases"/>
    <property type="match status" value="1"/>
</dbReference>
<dbReference type="InterPro" id="IPR036925">
    <property type="entry name" value="TIF_IF2_dom3_sf"/>
</dbReference>
<dbReference type="PANTHER" id="PTHR43381">
    <property type="entry name" value="TRANSLATION INITIATION FACTOR IF-2-RELATED"/>
    <property type="match status" value="1"/>
</dbReference>
<dbReference type="InterPro" id="IPR015760">
    <property type="entry name" value="TIF_IF2"/>
</dbReference>
<evidence type="ECO:0000256" key="4">
    <source>
        <dbReference type="ARBA" id="ARBA00022917"/>
    </source>
</evidence>
<dbReference type="Gene3D" id="3.40.50.300">
    <property type="entry name" value="P-loop containing nucleotide triphosphate hydrolases"/>
    <property type="match status" value="1"/>
</dbReference>
<dbReference type="SUPFAM" id="SSF52156">
    <property type="entry name" value="Initiation factor IF2/eIF5b, domain 3"/>
    <property type="match status" value="1"/>
</dbReference>
<keyword evidence="4" id="KW-0648">Protein biosynthesis</keyword>
<keyword evidence="5" id="KW-0342">GTP-binding</keyword>
<dbReference type="InterPro" id="IPR009000">
    <property type="entry name" value="Transl_B-barrel_sf"/>
</dbReference>
<name>A0A1F6BKP5_9BACT</name>
<dbReference type="GO" id="GO:0003743">
    <property type="term" value="F:translation initiation factor activity"/>
    <property type="evidence" value="ECO:0007669"/>
    <property type="project" value="UniProtKB-KW"/>
</dbReference>
<proteinExistence type="inferred from homology"/>
<gene>
    <name evidence="7" type="ORF">A2110_02795</name>
</gene>
<protein>
    <recommendedName>
        <fullName evidence="6">Tr-type G domain-containing protein</fullName>
    </recommendedName>
</protein>
<dbReference type="FunFam" id="3.40.50.10050:FF:000001">
    <property type="entry name" value="Translation initiation factor IF-2"/>
    <property type="match status" value="1"/>
</dbReference>
<dbReference type="InterPro" id="IPR027417">
    <property type="entry name" value="P-loop_NTPase"/>
</dbReference>
<evidence type="ECO:0000256" key="1">
    <source>
        <dbReference type="ARBA" id="ARBA00007733"/>
    </source>
</evidence>
<evidence type="ECO:0000256" key="5">
    <source>
        <dbReference type="ARBA" id="ARBA00023134"/>
    </source>
</evidence>
<reference evidence="7 8" key="1">
    <citation type="journal article" date="2016" name="Nat. Commun.">
        <title>Thousands of microbial genomes shed light on interconnected biogeochemical processes in an aquifer system.</title>
        <authorList>
            <person name="Anantharaman K."/>
            <person name="Brown C.T."/>
            <person name="Hug L.A."/>
            <person name="Sharon I."/>
            <person name="Castelle C.J."/>
            <person name="Probst A.J."/>
            <person name="Thomas B.C."/>
            <person name="Singh A."/>
            <person name="Wilkins M.J."/>
            <person name="Karaoz U."/>
            <person name="Brodie E.L."/>
            <person name="Williams K.H."/>
            <person name="Hubbard S.S."/>
            <person name="Banfield J.F."/>
        </authorList>
    </citation>
    <scope>NUCLEOTIDE SEQUENCE [LARGE SCALE GENOMIC DNA]</scope>
</reference>
<dbReference type="NCBIfam" id="TIGR00231">
    <property type="entry name" value="small_GTP"/>
    <property type="match status" value="1"/>
</dbReference>
<dbReference type="PROSITE" id="PS51722">
    <property type="entry name" value="G_TR_2"/>
    <property type="match status" value="1"/>
</dbReference>
<dbReference type="GO" id="GO:0005737">
    <property type="term" value="C:cytoplasm"/>
    <property type="evidence" value="ECO:0007669"/>
    <property type="project" value="TreeGrafter"/>
</dbReference>
<comment type="similarity">
    <text evidence="1">Belongs to the TRAFAC class translation factor GTPase superfamily. Classic translation factor GTPase family. IF-2 subfamily.</text>
</comment>
<feature type="domain" description="Tr-type G" evidence="6">
    <location>
        <begin position="3"/>
        <end position="172"/>
    </location>
</feature>
<evidence type="ECO:0000256" key="2">
    <source>
        <dbReference type="ARBA" id="ARBA00022540"/>
    </source>
</evidence>
<dbReference type="InterPro" id="IPR005225">
    <property type="entry name" value="Small_GTP-bd"/>
</dbReference>
<dbReference type="Gene3D" id="2.40.30.10">
    <property type="entry name" value="Translation factors"/>
    <property type="match status" value="2"/>
</dbReference>
<evidence type="ECO:0000259" key="6">
    <source>
        <dbReference type="PROSITE" id="PS51722"/>
    </source>
</evidence>
<evidence type="ECO:0000313" key="7">
    <source>
        <dbReference type="EMBL" id="OGG37494.1"/>
    </source>
</evidence>
<dbReference type="EMBL" id="MFKH01000010">
    <property type="protein sequence ID" value="OGG37494.1"/>
    <property type="molecule type" value="Genomic_DNA"/>
</dbReference>
<keyword evidence="3" id="KW-0547">Nucleotide-binding</keyword>
<accession>A0A1F6BKP5</accession>
<dbReference type="AlphaFoldDB" id="A0A1F6BKP5"/>
<dbReference type="Pfam" id="PF11987">
    <property type="entry name" value="IF-2"/>
    <property type="match status" value="1"/>
</dbReference>
<dbReference type="Pfam" id="PF22042">
    <property type="entry name" value="EF-G_D2"/>
    <property type="match status" value="1"/>
</dbReference>
<dbReference type="CDD" id="cd01887">
    <property type="entry name" value="IF2_eIF5B"/>
    <property type="match status" value="1"/>
</dbReference>
<evidence type="ECO:0000256" key="3">
    <source>
        <dbReference type="ARBA" id="ARBA00022741"/>
    </source>
</evidence>
<dbReference type="PANTHER" id="PTHR43381:SF4">
    <property type="entry name" value="EUKARYOTIC TRANSLATION INITIATION FACTOR 5B"/>
    <property type="match status" value="1"/>
</dbReference>
<dbReference type="Proteomes" id="UP000176273">
    <property type="component" value="Unassembled WGS sequence"/>
</dbReference>
<keyword evidence="2" id="KW-0396">Initiation factor</keyword>
<dbReference type="InterPro" id="IPR000795">
    <property type="entry name" value="T_Tr_GTP-bd_dom"/>
</dbReference>
<dbReference type="SUPFAM" id="SSF50447">
    <property type="entry name" value="Translation proteins"/>
    <property type="match status" value="2"/>
</dbReference>
<dbReference type="Pfam" id="PF00009">
    <property type="entry name" value="GTP_EFTU"/>
    <property type="match status" value="1"/>
</dbReference>
<comment type="caution">
    <text evidence="7">The sequence shown here is derived from an EMBL/GenBank/DDBJ whole genome shotgun (WGS) entry which is preliminary data.</text>
</comment>
<dbReference type="GO" id="GO:0005525">
    <property type="term" value="F:GTP binding"/>
    <property type="evidence" value="ECO:0007669"/>
    <property type="project" value="UniProtKB-KW"/>
</dbReference>
<dbReference type="InterPro" id="IPR053905">
    <property type="entry name" value="EF-G-like_DII"/>
</dbReference>
<dbReference type="FunFam" id="3.40.50.300:FF:000019">
    <property type="entry name" value="Translation initiation factor IF-2"/>
    <property type="match status" value="1"/>
</dbReference>
<evidence type="ECO:0000313" key="8">
    <source>
        <dbReference type="Proteomes" id="UP000176273"/>
    </source>
</evidence>
<dbReference type="GO" id="GO:0003924">
    <property type="term" value="F:GTPase activity"/>
    <property type="evidence" value="ECO:0007669"/>
    <property type="project" value="InterPro"/>
</dbReference>
<dbReference type="STRING" id="1798468.A2110_02795"/>
<dbReference type="Gene3D" id="3.40.50.10050">
    <property type="entry name" value="Translation initiation factor IF- 2, domain 3"/>
    <property type="match status" value="1"/>
</dbReference>
<dbReference type="InterPro" id="IPR023115">
    <property type="entry name" value="TIF_IF2_dom3"/>
</dbReference>
<organism evidence="7 8">
    <name type="scientific">Candidatus Jorgensenbacteria bacterium GWA1_54_12</name>
    <dbReference type="NCBI Taxonomy" id="1798468"/>
    <lineage>
        <taxon>Bacteria</taxon>
        <taxon>Candidatus Joergenseniibacteriota</taxon>
    </lineage>
</organism>